<gene>
    <name evidence="2" type="ORF">IXB50_10920</name>
</gene>
<keyword evidence="1" id="KW-0732">Signal</keyword>
<sequence length="121" mass="13452">MALLLGVLLFVIPRLLLPPQPSRLHPMVAEFGLVALHISVVHQILSQEYAVVTWAQYEQLTPGMHLLAVEHMLGFGAEIKTQNLPNDEILITYEWLNPDGSKIIATFQNMKLTGKAQAGLK</sequence>
<protein>
    <submittedName>
        <fullName evidence="2">Uncharacterized protein</fullName>
    </submittedName>
</protein>
<evidence type="ECO:0000256" key="1">
    <source>
        <dbReference type="ARBA" id="ARBA00022729"/>
    </source>
</evidence>
<dbReference type="AlphaFoldDB" id="A0A947DG33"/>
<dbReference type="Proteomes" id="UP000717364">
    <property type="component" value="Unassembled WGS sequence"/>
</dbReference>
<dbReference type="RefSeq" id="WP_215608997.1">
    <property type="nucleotide sequence ID" value="NZ_JADOES010000018.1"/>
</dbReference>
<evidence type="ECO:0000313" key="2">
    <source>
        <dbReference type="EMBL" id="MBT9315933.1"/>
    </source>
</evidence>
<dbReference type="Gene3D" id="3.30.1450.10">
    <property type="match status" value="1"/>
</dbReference>
<accession>A0A947DG33</accession>
<dbReference type="InterPro" id="IPR037873">
    <property type="entry name" value="BamE-like"/>
</dbReference>
<name>A0A947DG33_9CYAN</name>
<dbReference type="EMBL" id="JADOES010000018">
    <property type="protein sequence ID" value="MBT9315933.1"/>
    <property type="molecule type" value="Genomic_DNA"/>
</dbReference>
<comment type="caution">
    <text evidence="2">The sequence shown here is derived from an EMBL/GenBank/DDBJ whole genome shotgun (WGS) entry which is preliminary data.</text>
</comment>
<reference evidence="2" key="1">
    <citation type="submission" date="2020-11" db="EMBL/GenBank/DDBJ databases">
        <authorList>
            <person name="Konstantinou D."/>
            <person name="Gkelis S."/>
            <person name="Popin R."/>
            <person name="Fewer D."/>
            <person name="Sivonen K."/>
        </authorList>
    </citation>
    <scope>NUCLEOTIDE SEQUENCE</scope>
    <source>
        <strain evidence="2">TAU-MAC 1115</strain>
    </source>
</reference>
<organism evidence="2 3">
    <name type="scientific">Leptothoe spongobia TAU-MAC 1115</name>
    <dbReference type="NCBI Taxonomy" id="1967444"/>
    <lineage>
        <taxon>Bacteria</taxon>
        <taxon>Bacillati</taxon>
        <taxon>Cyanobacteriota</taxon>
        <taxon>Cyanophyceae</taxon>
        <taxon>Nodosilineales</taxon>
        <taxon>Cymatolegaceae</taxon>
        <taxon>Leptothoe</taxon>
        <taxon>Leptothoe spongobia</taxon>
    </lineage>
</organism>
<reference evidence="2" key="2">
    <citation type="journal article" date="2021" name="Mar. Drugs">
        <title>Genome Reduction and Secondary Metabolism of the Marine Sponge-Associated Cyanobacterium Leptothoe.</title>
        <authorList>
            <person name="Konstantinou D."/>
            <person name="Popin R.V."/>
            <person name="Fewer D.P."/>
            <person name="Sivonen K."/>
            <person name="Gkelis S."/>
        </authorList>
    </citation>
    <scope>NUCLEOTIDE SEQUENCE</scope>
    <source>
        <strain evidence="2">TAU-MAC 1115</strain>
    </source>
</reference>
<proteinExistence type="predicted"/>
<keyword evidence="3" id="KW-1185">Reference proteome</keyword>
<evidence type="ECO:0000313" key="3">
    <source>
        <dbReference type="Proteomes" id="UP000717364"/>
    </source>
</evidence>